<reference evidence="2" key="1">
    <citation type="journal article" date="2015" name="Nature">
        <title>Complex archaea that bridge the gap between prokaryotes and eukaryotes.</title>
        <authorList>
            <person name="Spang A."/>
            <person name="Saw J.H."/>
            <person name="Jorgensen S.L."/>
            <person name="Zaremba-Niedzwiedzka K."/>
            <person name="Martijn J."/>
            <person name="Lind A.E."/>
            <person name="van Eijk R."/>
            <person name="Schleper C."/>
            <person name="Guy L."/>
            <person name="Ettema T.J."/>
        </authorList>
    </citation>
    <scope>NUCLEOTIDE SEQUENCE</scope>
</reference>
<organism evidence="2">
    <name type="scientific">marine sediment metagenome</name>
    <dbReference type="NCBI Taxonomy" id="412755"/>
    <lineage>
        <taxon>unclassified sequences</taxon>
        <taxon>metagenomes</taxon>
        <taxon>ecological metagenomes</taxon>
    </lineage>
</organism>
<name>A0A0F9HAK8_9ZZZZ</name>
<dbReference type="EMBL" id="LAZR01015629">
    <property type="protein sequence ID" value="KKM08080.1"/>
    <property type="molecule type" value="Genomic_DNA"/>
</dbReference>
<feature type="transmembrane region" description="Helical" evidence="1">
    <location>
        <begin position="217"/>
        <end position="239"/>
    </location>
</feature>
<evidence type="ECO:0000256" key="1">
    <source>
        <dbReference type="SAM" id="Phobius"/>
    </source>
</evidence>
<protein>
    <submittedName>
        <fullName evidence="2">Uncharacterized protein</fullName>
    </submittedName>
</protein>
<dbReference type="AlphaFoldDB" id="A0A0F9HAK8"/>
<accession>A0A0F9HAK8</accession>
<keyword evidence="1" id="KW-0812">Transmembrane</keyword>
<feature type="transmembrane region" description="Helical" evidence="1">
    <location>
        <begin position="76"/>
        <end position="94"/>
    </location>
</feature>
<sequence length="242" mass="26937">MVMAAEMLRRQRGQNFQARDLTGIPDEMREDVEIWDYHWESGEEAKWLISTPVKIIMDNLPIGARVSPDYGFYRKVIAGVGSCVVFILAFAVSLTMLHPYLAAFPSLIVACVGAGLGYWKGARFAPAPFWTCRRLWNPDGTIEIRPIVHTLLKGESSLRIDGAKNGHNKQVKVAGFDAPPEDVFVPNVHRATTLYEDLKMRTERADMRAPRDTWEKIQLGAVGLLAGGLVLGLIFIVAITTN</sequence>
<comment type="caution">
    <text evidence="2">The sequence shown here is derived from an EMBL/GenBank/DDBJ whole genome shotgun (WGS) entry which is preliminary data.</text>
</comment>
<gene>
    <name evidence="2" type="ORF">LCGC14_1727460</name>
</gene>
<feature type="transmembrane region" description="Helical" evidence="1">
    <location>
        <begin position="100"/>
        <end position="119"/>
    </location>
</feature>
<keyword evidence="1" id="KW-0472">Membrane</keyword>
<proteinExistence type="predicted"/>
<evidence type="ECO:0000313" key="2">
    <source>
        <dbReference type="EMBL" id="KKM08080.1"/>
    </source>
</evidence>
<keyword evidence="1" id="KW-1133">Transmembrane helix</keyword>